<comment type="caution">
    <text evidence="3">The sequence shown here is derived from an EMBL/GenBank/DDBJ whole genome shotgun (WGS) entry which is preliminary data.</text>
</comment>
<evidence type="ECO:0000313" key="3">
    <source>
        <dbReference type="EMBL" id="KAK7268636.1"/>
    </source>
</evidence>
<dbReference type="Pfam" id="PF12436">
    <property type="entry name" value="USP7_ICP0_bdg"/>
    <property type="match status" value="1"/>
</dbReference>
<reference evidence="3 4" key="1">
    <citation type="submission" date="2024-01" db="EMBL/GenBank/DDBJ databases">
        <title>The genomes of 5 underutilized Papilionoideae crops provide insights into root nodulation and disease resistanc.</title>
        <authorList>
            <person name="Yuan L."/>
        </authorList>
    </citation>
    <scope>NUCLEOTIDE SEQUENCE [LARGE SCALE GENOMIC DNA]</scope>
    <source>
        <strain evidence="3">ZHUSHIDOU_FW_LH</strain>
        <tissue evidence="3">Leaf</tissue>
    </source>
</reference>
<name>A0AAN9F6G3_CROPI</name>
<evidence type="ECO:0000256" key="1">
    <source>
        <dbReference type="ARBA" id="ARBA00022786"/>
    </source>
</evidence>
<keyword evidence="1" id="KW-0833">Ubl conjugation pathway</keyword>
<protein>
    <recommendedName>
        <fullName evidence="2">Ubiquitin carboxyl-terminal hydrolase 7 ICP0-binding domain-containing protein</fullName>
    </recommendedName>
</protein>
<sequence>MLEENYIHDINRKKYLPHLLLYGAISYRVGHLRYDIGEFPPSLRPLLYVLEKGHEVPPLCRKDFRPIPLSDKTEDDLMLFFYYYDPSLGTFRFFGRLYVKVGSKLMDITPRLNEMAGFAVDEELEYFDLRYACPRYCNRIDKKSTFQENEFSDGNIIYFEKSLKVGSDEGFPYPDILSYKGYLNEAAAPQVRRRDRLLQKLF</sequence>
<evidence type="ECO:0000259" key="2">
    <source>
        <dbReference type="Pfam" id="PF12436"/>
    </source>
</evidence>
<dbReference type="GO" id="GO:0140096">
    <property type="term" value="F:catalytic activity, acting on a protein"/>
    <property type="evidence" value="ECO:0007669"/>
    <property type="project" value="UniProtKB-ARBA"/>
</dbReference>
<dbReference type="Proteomes" id="UP001372338">
    <property type="component" value="Unassembled WGS sequence"/>
</dbReference>
<dbReference type="EMBL" id="JAYWIO010000004">
    <property type="protein sequence ID" value="KAK7268636.1"/>
    <property type="molecule type" value="Genomic_DNA"/>
</dbReference>
<dbReference type="InterPro" id="IPR024729">
    <property type="entry name" value="USP7_ICP0-binding_dom"/>
</dbReference>
<dbReference type="Gene3D" id="3.10.20.90">
    <property type="entry name" value="Phosphatidylinositol 3-kinase Catalytic Subunit, Chain A, domain 1"/>
    <property type="match status" value="1"/>
</dbReference>
<proteinExistence type="predicted"/>
<organism evidence="3 4">
    <name type="scientific">Crotalaria pallida</name>
    <name type="common">Smooth rattlebox</name>
    <name type="synonym">Crotalaria striata</name>
    <dbReference type="NCBI Taxonomy" id="3830"/>
    <lineage>
        <taxon>Eukaryota</taxon>
        <taxon>Viridiplantae</taxon>
        <taxon>Streptophyta</taxon>
        <taxon>Embryophyta</taxon>
        <taxon>Tracheophyta</taxon>
        <taxon>Spermatophyta</taxon>
        <taxon>Magnoliopsida</taxon>
        <taxon>eudicotyledons</taxon>
        <taxon>Gunneridae</taxon>
        <taxon>Pentapetalae</taxon>
        <taxon>rosids</taxon>
        <taxon>fabids</taxon>
        <taxon>Fabales</taxon>
        <taxon>Fabaceae</taxon>
        <taxon>Papilionoideae</taxon>
        <taxon>50 kb inversion clade</taxon>
        <taxon>genistoids sensu lato</taxon>
        <taxon>core genistoids</taxon>
        <taxon>Crotalarieae</taxon>
        <taxon>Crotalaria</taxon>
    </lineage>
</organism>
<gene>
    <name evidence="3" type="ORF">RIF29_21338</name>
</gene>
<keyword evidence="4" id="KW-1185">Reference proteome</keyword>
<feature type="domain" description="Ubiquitin carboxyl-terminal hydrolase 7 ICP0-binding" evidence="2">
    <location>
        <begin position="70"/>
        <end position="184"/>
    </location>
</feature>
<dbReference type="AlphaFoldDB" id="A0AAN9F6G3"/>
<accession>A0AAN9F6G3</accession>
<evidence type="ECO:0000313" key="4">
    <source>
        <dbReference type="Proteomes" id="UP001372338"/>
    </source>
</evidence>